<evidence type="ECO:0000256" key="3">
    <source>
        <dbReference type="ARBA" id="ARBA00023125"/>
    </source>
</evidence>
<gene>
    <name evidence="5" type="ORF">UX06_C0001G0020</name>
</gene>
<dbReference type="InterPro" id="IPR000055">
    <property type="entry name" value="Restrct_endonuc_typeI_TRD"/>
</dbReference>
<keyword evidence="3" id="KW-0238">DNA-binding</keyword>
<reference evidence="5 6" key="1">
    <citation type="journal article" date="2015" name="Nature">
        <title>rRNA introns, odd ribosomes, and small enigmatic genomes across a large radiation of phyla.</title>
        <authorList>
            <person name="Brown C.T."/>
            <person name="Hug L.A."/>
            <person name="Thomas B.C."/>
            <person name="Sharon I."/>
            <person name="Castelle C.J."/>
            <person name="Singh A."/>
            <person name="Wilkins M.J."/>
            <person name="Williams K.H."/>
            <person name="Banfield J.F."/>
        </authorList>
    </citation>
    <scope>NUCLEOTIDE SEQUENCE [LARGE SCALE GENOMIC DNA]</scope>
</reference>
<dbReference type="GO" id="GO:0009307">
    <property type="term" value="P:DNA restriction-modification system"/>
    <property type="evidence" value="ECO:0007669"/>
    <property type="project" value="UniProtKB-KW"/>
</dbReference>
<sequence>MKTNWQTKKLEEVLEYEQPTQYIVSSTSYKEDYETPVLTAGKSFILGKTKEKKGIFPAKDLPVIIFDDFTTATKFVDFPFKVKSSAMKILHPVKNISDAKFLFYIMQNISFDHTGIHKRYWISEYSKIEIPLPALAEQKRIVKKLDEVFEKVATAKENAETNLQNSKELFRSYLQSVFAKPGKDWEEKKLKEIGVTQTGLTPKTANKKYYGNFVPFITPADIDISGNGSVRYDSKGLSEEGLEVGRKIKKNSVLMVCIGATIGKVGFATREVSCNQQINTLTPFDGYDAKLFYYILSTKSFFNKVIKGSSQATLPIINKGKWENLSVSFPKSLSEQKTIVKKLYALSLETKKLEKIYEQKLTNLEELKKSVLQQAFTGKL</sequence>
<evidence type="ECO:0000313" key="6">
    <source>
        <dbReference type="Proteomes" id="UP000034696"/>
    </source>
</evidence>
<dbReference type="EMBL" id="LCKT01000001">
    <property type="protein sequence ID" value="KKU05259.1"/>
    <property type="molecule type" value="Genomic_DNA"/>
</dbReference>
<dbReference type="Pfam" id="PF01420">
    <property type="entry name" value="Methylase_S"/>
    <property type="match status" value="2"/>
</dbReference>
<proteinExistence type="inferred from homology"/>
<dbReference type="CDD" id="cd17293">
    <property type="entry name" value="RMtype1_S_Ppo21ORF8840P_TRD1-CR1_like"/>
    <property type="match status" value="1"/>
</dbReference>
<evidence type="ECO:0000256" key="2">
    <source>
        <dbReference type="ARBA" id="ARBA00022747"/>
    </source>
</evidence>
<evidence type="ECO:0000313" key="5">
    <source>
        <dbReference type="EMBL" id="KKU05259.1"/>
    </source>
</evidence>
<dbReference type="InterPro" id="IPR044946">
    <property type="entry name" value="Restrct_endonuc_typeI_TRD_sf"/>
</dbReference>
<feature type="domain" description="Type I restriction modification DNA specificity" evidence="4">
    <location>
        <begin position="4"/>
        <end position="156"/>
    </location>
</feature>
<organism evidence="5 6">
    <name type="scientific">Candidatus Giovannonibacteria bacterium GW2011_GWA2_45_21</name>
    <dbReference type="NCBI Taxonomy" id="1618649"/>
    <lineage>
        <taxon>Bacteria</taxon>
        <taxon>Candidatus Giovannoniibacteriota</taxon>
    </lineage>
</organism>
<dbReference type="GO" id="GO:0003677">
    <property type="term" value="F:DNA binding"/>
    <property type="evidence" value="ECO:0007669"/>
    <property type="project" value="UniProtKB-KW"/>
</dbReference>
<name>A0A0G1MAE4_9BACT</name>
<protein>
    <recommendedName>
        <fullName evidence="4">Type I restriction modification DNA specificity domain-containing protein</fullName>
    </recommendedName>
</protein>
<dbReference type="AlphaFoldDB" id="A0A0G1MAE4"/>
<dbReference type="CDD" id="cd17274">
    <property type="entry name" value="RMtype1_S_Eco540ANI-TRD1-CR1_like"/>
    <property type="match status" value="1"/>
</dbReference>
<dbReference type="Proteomes" id="UP000034696">
    <property type="component" value="Unassembled WGS sequence"/>
</dbReference>
<accession>A0A0G1MAE4</accession>
<dbReference type="Gene3D" id="3.90.220.20">
    <property type="entry name" value="DNA methylase specificity domains"/>
    <property type="match status" value="2"/>
</dbReference>
<dbReference type="PANTHER" id="PTHR30408">
    <property type="entry name" value="TYPE-1 RESTRICTION ENZYME ECOKI SPECIFICITY PROTEIN"/>
    <property type="match status" value="1"/>
</dbReference>
<evidence type="ECO:0000256" key="1">
    <source>
        <dbReference type="ARBA" id="ARBA00010923"/>
    </source>
</evidence>
<keyword evidence="2" id="KW-0680">Restriction system</keyword>
<dbReference type="PANTHER" id="PTHR30408:SF12">
    <property type="entry name" value="TYPE I RESTRICTION ENZYME MJAVIII SPECIFICITY SUBUNIT"/>
    <property type="match status" value="1"/>
</dbReference>
<dbReference type="InterPro" id="IPR052021">
    <property type="entry name" value="Type-I_RS_S_subunit"/>
</dbReference>
<comment type="caution">
    <text evidence="5">The sequence shown here is derived from an EMBL/GenBank/DDBJ whole genome shotgun (WGS) entry which is preliminary data.</text>
</comment>
<dbReference type="PATRIC" id="fig|1618649.3.peg.20"/>
<feature type="domain" description="Type I restriction modification DNA specificity" evidence="4">
    <location>
        <begin position="183"/>
        <end position="356"/>
    </location>
</feature>
<dbReference type="SUPFAM" id="SSF116734">
    <property type="entry name" value="DNA methylase specificity domain"/>
    <property type="match status" value="2"/>
</dbReference>
<comment type="similarity">
    <text evidence="1">Belongs to the type-I restriction system S methylase family.</text>
</comment>
<evidence type="ECO:0000259" key="4">
    <source>
        <dbReference type="Pfam" id="PF01420"/>
    </source>
</evidence>